<accession>A0A1H0X2N5</accession>
<sequence>MTTEWVDHDSESSTGGVEQRDRTLTKLACRSWQDLPTADVVAAVESGELTTANHGTAAGQRTTAATAASAAAVQRQGLAPLSDAVADWSGFGVVIPVLSGSPGAGASLVTAVLSDALSSLRQRVLLVDTAEPARSGLATAAPVEGPAEAGPHESVRVRHSWRDESTVLARLETELPVLTPGMVPPPRFFKPTSGALDATVVDIGHDAWRMAAHPLAGPGAWLRSGSPPVRPVLVCRASRPSLSQAEQVLARLEAWNEAGVITLPIQLVVVGAWSWPAGLAGATGRRVAALLEETVFLPHDSTMAVEGITAEPVPKRVRAAITPLLSRWGLVASSPVTSRRAVRRRNRKESPA</sequence>
<name>A0A1H0X2N5_9ACTN</name>
<feature type="region of interest" description="Disordered" evidence="1">
    <location>
        <begin position="138"/>
        <end position="158"/>
    </location>
</feature>
<evidence type="ECO:0008006" key="4">
    <source>
        <dbReference type="Google" id="ProtNLM"/>
    </source>
</evidence>
<evidence type="ECO:0000313" key="2">
    <source>
        <dbReference type="EMBL" id="SDP97218.1"/>
    </source>
</evidence>
<gene>
    <name evidence="2" type="ORF">SAMN04487905_12412</name>
</gene>
<protein>
    <recommendedName>
        <fullName evidence="4">MinD-like ATPase involved in chromosome partitioning or flagellar assembly</fullName>
    </recommendedName>
</protein>
<dbReference type="InterPro" id="IPR027417">
    <property type="entry name" value="P-loop_NTPase"/>
</dbReference>
<dbReference type="SUPFAM" id="SSF52540">
    <property type="entry name" value="P-loop containing nucleoside triphosphate hydrolases"/>
    <property type="match status" value="1"/>
</dbReference>
<dbReference type="AlphaFoldDB" id="A0A1H0X2N5"/>
<proteinExistence type="predicted"/>
<dbReference type="Gene3D" id="3.40.50.300">
    <property type="entry name" value="P-loop containing nucleotide triphosphate hydrolases"/>
    <property type="match status" value="1"/>
</dbReference>
<dbReference type="STRING" id="405564.SAMN04487905_12412"/>
<feature type="region of interest" description="Disordered" evidence="1">
    <location>
        <begin position="1"/>
        <end position="20"/>
    </location>
</feature>
<reference evidence="3" key="1">
    <citation type="submission" date="2016-10" db="EMBL/GenBank/DDBJ databases">
        <authorList>
            <person name="Varghese N."/>
            <person name="Submissions S."/>
        </authorList>
    </citation>
    <scope>NUCLEOTIDE SEQUENCE [LARGE SCALE GENOMIC DNA]</scope>
    <source>
        <strain evidence="3">DSM 46732</strain>
    </source>
</reference>
<feature type="compositionally biased region" description="Basic and acidic residues" evidence="1">
    <location>
        <begin position="1"/>
        <end position="11"/>
    </location>
</feature>
<dbReference type="EMBL" id="FNJR01000024">
    <property type="protein sequence ID" value="SDP97218.1"/>
    <property type="molecule type" value="Genomic_DNA"/>
</dbReference>
<evidence type="ECO:0000256" key="1">
    <source>
        <dbReference type="SAM" id="MobiDB-lite"/>
    </source>
</evidence>
<feature type="compositionally biased region" description="Low complexity" evidence="1">
    <location>
        <begin position="138"/>
        <end position="149"/>
    </location>
</feature>
<keyword evidence="3" id="KW-1185">Reference proteome</keyword>
<evidence type="ECO:0000313" key="3">
    <source>
        <dbReference type="Proteomes" id="UP000199497"/>
    </source>
</evidence>
<dbReference type="Proteomes" id="UP000199497">
    <property type="component" value="Unassembled WGS sequence"/>
</dbReference>
<organism evidence="2 3">
    <name type="scientific">Actinopolyspora xinjiangensis</name>
    <dbReference type="NCBI Taxonomy" id="405564"/>
    <lineage>
        <taxon>Bacteria</taxon>
        <taxon>Bacillati</taxon>
        <taxon>Actinomycetota</taxon>
        <taxon>Actinomycetes</taxon>
        <taxon>Actinopolysporales</taxon>
        <taxon>Actinopolysporaceae</taxon>
        <taxon>Actinopolyspora</taxon>
    </lineage>
</organism>